<accession>A0A6P1DUW0</accession>
<dbReference type="EMBL" id="JAAIJR010000049">
    <property type="protein sequence ID" value="NEX21260.1"/>
    <property type="molecule type" value="Genomic_DNA"/>
</dbReference>
<evidence type="ECO:0000259" key="1">
    <source>
        <dbReference type="Pfam" id="PF13182"/>
    </source>
</evidence>
<dbReference type="Pfam" id="PF13182">
    <property type="entry name" value="DUF4007"/>
    <property type="match status" value="1"/>
</dbReference>
<sequence>MKLNRDKSTFGRHETFPLRHAWLTKGIDALRETPDIFSVPESAMVVLGVGRNMANAIQYWLQASGVVAFKNGVGEPTELGEVLLGDQGDRYLEDEATLWILHWLIASNAQQATGFYWFFDRFAMPRFEDREALSALTEFVDQELKARRSASTLKSDISTLLRMYAPTAERGDDHLDSPLGDLGLIEAEAGRHYRSPRLARAFLPPIALHFALAQRFQADPTQPALPIRVLLYGGDGWAAPGSIFRLNEEGLMSTLEQVMEGYPESYELRDTAGLHQLYRRGAIESPLDLLRGYHRSQAV</sequence>
<keyword evidence="3" id="KW-1185">Reference proteome</keyword>
<dbReference type="AlphaFoldDB" id="A0A6P1DUW0"/>
<reference evidence="2 3" key="2">
    <citation type="submission" date="2020-02" db="EMBL/GenBank/DDBJ databases">
        <title>Genome sequences of Thiorhodococcus mannitoliphagus and Thiorhodococcus minor, purple sulfur photosynthetic bacteria in the gammaproteobacterial family, Chromatiaceae.</title>
        <authorList>
            <person name="Aviles F.A."/>
            <person name="Meyer T.E."/>
            <person name="Kyndt J.A."/>
        </authorList>
    </citation>
    <scope>NUCLEOTIDE SEQUENCE [LARGE SCALE GENOMIC DNA]</scope>
    <source>
        <strain evidence="2 3">DSM 18266</strain>
    </source>
</reference>
<evidence type="ECO:0000313" key="2">
    <source>
        <dbReference type="EMBL" id="NEX21260.1"/>
    </source>
</evidence>
<proteinExistence type="predicted"/>
<gene>
    <name evidence="2" type="ORF">G3480_13205</name>
</gene>
<protein>
    <submittedName>
        <fullName evidence="2">DUF4007 family protein</fullName>
    </submittedName>
</protein>
<feature type="domain" description="DUF4007" evidence="1">
    <location>
        <begin position="10"/>
        <end position="290"/>
    </location>
</feature>
<organism evidence="2 3">
    <name type="scientific">Thiorhodococcus mannitoliphagus</name>
    <dbReference type="NCBI Taxonomy" id="329406"/>
    <lineage>
        <taxon>Bacteria</taxon>
        <taxon>Pseudomonadati</taxon>
        <taxon>Pseudomonadota</taxon>
        <taxon>Gammaproteobacteria</taxon>
        <taxon>Chromatiales</taxon>
        <taxon>Chromatiaceae</taxon>
        <taxon>Thiorhodococcus</taxon>
    </lineage>
</organism>
<reference evidence="3" key="1">
    <citation type="journal article" date="2020" name="Microbiol. Resour. Announc.">
        <title>Draft Genome Sequences of Thiorhodococcus mannitoliphagus and Thiorhodococcus minor, Purple Sulfur Photosynthetic Bacteria in the Gammaproteobacterial Family Chromatiaceae.</title>
        <authorList>
            <person name="Aviles F.A."/>
            <person name="Meyer T.E."/>
            <person name="Kyndt J.A."/>
        </authorList>
    </citation>
    <scope>NUCLEOTIDE SEQUENCE [LARGE SCALE GENOMIC DNA]</scope>
    <source>
        <strain evidence="3">DSM 18266</strain>
    </source>
</reference>
<comment type="caution">
    <text evidence="2">The sequence shown here is derived from an EMBL/GenBank/DDBJ whole genome shotgun (WGS) entry which is preliminary data.</text>
</comment>
<evidence type="ECO:0000313" key="3">
    <source>
        <dbReference type="Proteomes" id="UP000471640"/>
    </source>
</evidence>
<name>A0A6P1DUW0_9GAMM</name>
<dbReference type="Proteomes" id="UP000471640">
    <property type="component" value="Unassembled WGS sequence"/>
</dbReference>
<dbReference type="InterPro" id="IPR025248">
    <property type="entry name" value="DUF4007"/>
</dbReference>
<dbReference type="RefSeq" id="WP_164654362.1">
    <property type="nucleotide sequence ID" value="NZ_JAAIJR010000049.1"/>
</dbReference>